<comment type="similarity">
    <text evidence="1">Belongs to the WD repeat EIPR1 family.</text>
</comment>
<feature type="repeat" description="WD" evidence="4">
    <location>
        <begin position="190"/>
        <end position="232"/>
    </location>
</feature>
<dbReference type="PROSITE" id="PS50294">
    <property type="entry name" value="WD_REPEATS_REGION"/>
    <property type="match status" value="2"/>
</dbReference>
<evidence type="ECO:0000256" key="3">
    <source>
        <dbReference type="ARBA" id="ARBA00022737"/>
    </source>
</evidence>
<name>A0A0H5QJ88_9EUKA</name>
<dbReference type="InterPro" id="IPR015943">
    <property type="entry name" value="WD40/YVTN_repeat-like_dom_sf"/>
</dbReference>
<organism evidence="6">
    <name type="scientific">Spongospora subterranea</name>
    <dbReference type="NCBI Taxonomy" id="70186"/>
    <lineage>
        <taxon>Eukaryota</taxon>
        <taxon>Sar</taxon>
        <taxon>Rhizaria</taxon>
        <taxon>Endomyxa</taxon>
        <taxon>Phytomyxea</taxon>
        <taxon>Plasmodiophorida</taxon>
        <taxon>Plasmodiophoridae</taxon>
        <taxon>Spongospora</taxon>
    </lineage>
</organism>
<dbReference type="SUPFAM" id="SSF50978">
    <property type="entry name" value="WD40 repeat-like"/>
    <property type="match status" value="1"/>
</dbReference>
<reference evidence="6" key="1">
    <citation type="submission" date="2015-04" db="EMBL/GenBank/DDBJ databases">
        <title>The genome sequence of the plant pathogenic Rhizarian Plasmodiophora brassicae reveals insights in its biotrophic life cycle and the origin of chitin synthesis.</title>
        <authorList>
            <person name="Schwelm A."/>
            <person name="Fogelqvist J."/>
            <person name="Knaust A."/>
            <person name="Julke S."/>
            <person name="Lilja T."/>
            <person name="Dhandapani V."/>
            <person name="Bonilla-Rosso G."/>
            <person name="Karlsson M."/>
            <person name="Shevchenko A."/>
            <person name="Choi S.R."/>
            <person name="Kim H.G."/>
            <person name="Park J.Y."/>
            <person name="Lim Y.P."/>
            <person name="Ludwig-Muller J."/>
            <person name="Dixelius C."/>
        </authorList>
    </citation>
    <scope>NUCLEOTIDE SEQUENCE</scope>
    <source>
        <tissue evidence="6">Potato root galls</tissue>
    </source>
</reference>
<dbReference type="PROSITE" id="PS00678">
    <property type="entry name" value="WD_REPEATS_1"/>
    <property type="match status" value="1"/>
</dbReference>
<dbReference type="Pfam" id="PF00400">
    <property type="entry name" value="WD40"/>
    <property type="match status" value="1"/>
</dbReference>
<dbReference type="SMART" id="SM00320">
    <property type="entry name" value="WD40"/>
    <property type="match status" value="3"/>
</dbReference>
<sequence length="292" mass="31861">MSTLVSLPRSVLITKSDANAPRASSTASISVIQYASSDSESSKQVPISISETVSFPKHPAEMTYATFCDADSVVTLDRETLRHWHIDRGSSEPNLSDGFVFGKVPNLRVGKPDPLSAGRFIAASGANVNVFDWRQASPSESALQISSAHPAPIQDLDINPNKPHHLVTAGSDGSIRFWDLRRPDAPILMLLGHTHWVESVAYNHHHDQLVLSGSSDCTVRLWSAQSVSSAPSIGLDTSESPNRVIEIIKDHEDSVYQACWSASDAWVFASLSYDGRVVVNNVNQTEKYKILL</sequence>
<dbReference type="Pfam" id="PF23609">
    <property type="entry name" value="Beta-prop_EIPR1"/>
    <property type="match status" value="1"/>
</dbReference>
<keyword evidence="3" id="KW-0677">Repeat</keyword>
<evidence type="ECO:0000313" key="6">
    <source>
        <dbReference type="EMBL" id="CRZ02175.1"/>
    </source>
</evidence>
<dbReference type="AlphaFoldDB" id="A0A0H5QJ88"/>
<dbReference type="InterPro" id="IPR036322">
    <property type="entry name" value="WD40_repeat_dom_sf"/>
</dbReference>
<feature type="repeat" description="WD" evidence="4">
    <location>
        <begin position="146"/>
        <end position="181"/>
    </location>
</feature>
<dbReference type="Gene3D" id="2.130.10.10">
    <property type="entry name" value="YVTN repeat-like/Quinoprotein amine dehydrogenase"/>
    <property type="match status" value="1"/>
</dbReference>
<evidence type="ECO:0000256" key="2">
    <source>
        <dbReference type="ARBA" id="ARBA00022574"/>
    </source>
</evidence>
<dbReference type="InterPro" id="IPR001680">
    <property type="entry name" value="WD40_rpt"/>
</dbReference>
<proteinExistence type="inferred from homology"/>
<feature type="domain" description="EIPR1-like beta-propeller" evidence="5">
    <location>
        <begin position="70"/>
        <end position="222"/>
    </location>
</feature>
<dbReference type="EMBL" id="HACM01001733">
    <property type="protein sequence ID" value="CRZ02175.1"/>
    <property type="molecule type" value="Transcribed_RNA"/>
</dbReference>
<accession>A0A0H5QJ88</accession>
<dbReference type="InterPro" id="IPR040323">
    <property type="entry name" value="EIPR1"/>
</dbReference>
<keyword evidence="2 4" id="KW-0853">WD repeat</keyword>
<evidence type="ECO:0000256" key="1">
    <source>
        <dbReference type="ARBA" id="ARBA00005672"/>
    </source>
</evidence>
<dbReference type="InterPro" id="IPR019775">
    <property type="entry name" value="WD40_repeat_CS"/>
</dbReference>
<dbReference type="PANTHER" id="PTHR14205:SF15">
    <property type="entry name" value="EARP AND GARP COMPLEX-INTERACTING PROTEIN 1"/>
    <property type="match status" value="1"/>
</dbReference>
<protein>
    <recommendedName>
        <fullName evidence="5">EIPR1-like beta-propeller domain-containing protein</fullName>
    </recommendedName>
</protein>
<evidence type="ECO:0000259" key="5">
    <source>
        <dbReference type="Pfam" id="PF23609"/>
    </source>
</evidence>
<dbReference type="PANTHER" id="PTHR14205">
    <property type="entry name" value="WD-REPEAT PROTEIN"/>
    <property type="match status" value="1"/>
</dbReference>
<dbReference type="InterPro" id="IPR059104">
    <property type="entry name" value="Beta-prop_EIPR1-like"/>
</dbReference>
<dbReference type="GO" id="GO:0016567">
    <property type="term" value="P:protein ubiquitination"/>
    <property type="evidence" value="ECO:0007669"/>
    <property type="project" value="TreeGrafter"/>
</dbReference>
<evidence type="ECO:0000256" key="4">
    <source>
        <dbReference type="PROSITE-ProRule" id="PRU00221"/>
    </source>
</evidence>
<dbReference type="PROSITE" id="PS50082">
    <property type="entry name" value="WD_REPEATS_2"/>
    <property type="match status" value="2"/>
</dbReference>